<gene>
    <name evidence="3" type="ORF">CB0940_05653</name>
</gene>
<name>A0A2G5HXV9_CERBT</name>
<feature type="region of interest" description="Disordered" evidence="1">
    <location>
        <begin position="1"/>
        <end position="24"/>
    </location>
</feature>
<feature type="compositionally biased region" description="Polar residues" evidence="1">
    <location>
        <begin position="1"/>
        <end position="20"/>
    </location>
</feature>
<accession>A0A2G5HXV9</accession>
<evidence type="ECO:0000256" key="2">
    <source>
        <dbReference type="SAM" id="Phobius"/>
    </source>
</evidence>
<feature type="transmembrane region" description="Helical" evidence="2">
    <location>
        <begin position="31"/>
        <end position="50"/>
    </location>
</feature>
<dbReference type="AlphaFoldDB" id="A0A2G5HXV9"/>
<organism evidence="3 4">
    <name type="scientific">Cercospora beticola</name>
    <name type="common">Sugarbeet leaf spot fungus</name>
    <dbReference type="NCBI Taxonomy" id="122368"/>
    <lineage>
        <taxon>Eukaryota</taxon>
        <taxon>Fungi</taxon>
        <taxon>Dikarya</taxon>
        <taxon>Ascomycota</taxon>
        <taxon>Pezizomycotina</taxon>
        <taxon>Dothideomycetes</taxon>
        <taxon>Dothideomycetidae</taxon>
        <taxon>Mycosphaerellales</taxon>
        <taxon>Mycosphaerellaceae</taxon>
        <taxon>Cercospora</taxon>
    </lineage>
</organism>
<evidence type="ECO:0000313" key="3">
    <source>
        <dbReference type="EMBL" id="PIA97350.1"/>
    </source>
</evidence>
<comment type="caution">
    <text evidence="3">The sequence shown here is derived from an EMBL/GenBank/DDBJ whole genome shotgun (WGS) entry which is preliminary data.</text>
</comment>
<proteinExistence type="predicted"/>
<evidence type="ECO:0000313" key="4">
    <source>
        <dbReference type="Proteomes" id="UP000230605"/>
    </source>
</evidence>
<dbReference type="EMBL" id="LKMD01000102">
    <property type="protein sequence ID" value="PIA97350.1"/>
    <property type="molecule type" value="Genomic_DNA"/>
</dbReference>
<dbReference type="Proteomes" id="UP000230605">
    <property type="component" value="Chromosome 2"/>
</dbReference>
<protein>
    <submittedName>
        <fullName evidence="3">Uncharacterized protein</fullName>
    </submittedName>
</protein>
<keyword evidence="2" id="KW-0812">Transmembrane</keyword>
<reference evidence="3 4" key="1">
    <citation type="submission" date="2015-10" db="EMBL/GenBank/DDBJ databases">
        <title>The cercosporin biosynthetic gene cluster was horizontally transferred to several fungal lineages and shown to be expanded in Cercospora beticola based on microsynteny with recipient genomes.</title>
        <authorList>
            <person name="De Jonge R."/>
            <person name="Ebert M.K."/>
            <person name="Suttle J.C."/>
            <person name="Jurick Ii W.M."/>
            <person name="Secor G.A."/>
            <person name="Thomma B.P."/>
            <person name="Van De Peer Y."/>
            <person name="Bolton M.D."/>
        </authorList>
    </citation>
    <scope>NUCLEOTIDE SEQUENCE [LARGE SCALE GENOMIC DNA]</scope>
    <source>
        <strain evidence="3 4">09-40</strain>
    </source>
</reference>
<sequence length="108" mass="12213">MTQQETRSWFHTSSRLSPTGSGLPKRNRAELLEGVSCASFIICFVVRFGLLTAFSHVRHRGQLCVDHILRGITRSRIGNHHLPHQLMPNTRHQGACRQLRSTQNKTAA</sequence>
<keyword evidence="2" id="KW-1133">Transmembrane helix</keyword>
<keyword evidence="2" id="KW-0472">Membrane</keyword>
<evidence type="ECO:0000256" key="1">
    <source>
        <dbReference type="SAM" id="MobiDB-lite"/>
    </source>
</evidence>